<sequence length="501" mass="55094">MRMTDLVDRELSRHQVLRFFLFAAFLYALPLILADYPYIDDNWRSLAAGNAWAGQGRLFVDWLYQALTFSDAAPNIFPLPLLLATLTMALALTRLTFHLFPQPGLAACLVPLPLWYNPFLLQNLSYQYDGPATALSLAAVIFAITWRSGSRIRRWLAPVALLALAFGLYQISVNVFLGLCAVELIRAVQARLPWGDIGRLIGGKLAQLLLAVLIYGITALPFTDASRTQLLNGGASPLLQVGINLGRVAEKVALLFSGGYLGVSVALALCALLGAVGVGRCLAQRREPAWKAWLLGAACLLTLPLTVLLVPGMTLVFRDFNEGARTLMGFGTLLTLLAYLAYLGLAPLHRRLPLLLAVALLASLSLSFAYGRVLTMQKTFADSALHSLSQDIASRPALREAKRIYLSVTWSDRWLAAAGGSFRTLPVLRYLLNVDFYMLAENLPSAGITNVVAERERRNATHVGQMGYPPLVDSLYYRIYLIGDYGFIVMKEPPHGRSLKW</sequence>
<dbReference type="Pfam" id="PF14264">
    <property type="entry name" value="Glucos_trans_II"/>
    <property type="match status" value="1"/>
</dbReference>
<keyword evidence="1" id="KW-1133">Transmembrane helix</keyword>
<feature type="transmembrane region" description="Helical" evidence="1">
    <location>
        <begin position="20"/>
        <end position="39"/>
    </location>
</feature>
<feature type="transmembrane region" description="Helical" evidence="1">
    <location>
        <begin position="252"/>
        <end position="278"/>
    </location>
</feature>
<evidence type="ECO:0000313" key="2">
    <source>
        <dbReference type="EMBL" id="MBV4456870.1"/>
    </source>
</evidence>
<proteinExistence type="predicted"/>
<evidence type="ECO:0000313" key="3">
    <source>
        <dbReference type="Proteomes" id="UP000765224"/>
    </source>
</evidence>
<protein>
    <submittedName>
        <fullName evidence="2">Glucosyltransferase domain-containing protein</fullName>
    </submittedName>
</protein>
<feature type="transmembrane region" description="Helical" evidence="1">
    <location>
        <begin position="205"/>
        <end position="222"/>
    </location>
</feature>
<accession>A0ABS6P8R7</accession>
<keyword evidence="1" id="KW-0812">Transmembrane</keyword>
<feature type="transmembrane region" description="Helical" evidence="1">
    <location>
        <begin position="72"/>
        <end position="92"/>
    </location>
</feature>
<dbReference type="InterPro" id="IPR025686">
    <property type="entry name" value="Glucos_trans_II"/>
</dbReference>
<keyword evidence="1" id="KW-0472">Membrane</keyword>
<dbReference type="Proteomes" id="UP000765224">
    <property type="component" value="Unassembled WGS sequence"/>
</dbReference>
<dbReference type="RefSeq" id="WP_217890722.1">
    <property type="nucleotide sequence ID" value="NZ_JAHSTS010000001.1"/>
</dbReference>
<feature type="transmembrane region" description="Helical" evidence="1">
    <location>
        <begin position="159"/>
        <end position="185"/>
    </location>
</feature>
<comment type="caution">
    <text evidence="2">The sequence shown here is derived from an EMBL/GenBank/DDBJ whole genome shotgun (WGS) entry which is preliminary data.</text>
</comment>
<feature type="transmembrane region" description="Helical" evidence="1">
    <location>
        <begin position="352"/>
        <end position="370"/>
    </location>
</feature>
<feature type="transmembrane region" description="Helical" evidence="1">
    <location>
        <begin position="128"/>
        <end position="147"/>
    </location>
</feature>
<organism evidence="2 3">
    <name type="scientific">Pseudomonas ekonensis</name>
    <dbReference type="NCBI Taxonomy" id="2842353"/>
    <lineage>
        <taxon>Bacteria</taxon>
        <taxon>Pseudomonadati</taxon>
        <taxon>Pseudomonadota</taxon>
        <taxon>Gammaproteobacteria</taxon>
        <taxon>Pseudomonadales</taxon>
        <taxon>Pseudomonadaceae</taxon>
        <taxon>Pseudomonas</taxon>
    </lineage>
</organism>
<keyword evidence="3" id="KW-1185">Reference proteome</keyword>
<dbReference type="EMBL" id="JAHSTS010000001">
    <property type="protein sequence ID" value="MBV4456870.1"/>
    <property type="molecule type" value="Genomic_DNA"/>
</dbReference>
<feature type="transmembrane region" description="Helical" evidence="1">
    <location>
        <begin position="290"/>
        <end position="315"/>
    </location>
</feature>
<name>A0ABS6P8R7_9PSED</name>
<evidence type="ECO:0000256" key="1">
    <source>
        <dbReference type="SAM" id="Phobius"/>
    </source>
</evidence>
<gene>
    <name evidence="2" type="ORF">KVG96_02780</name>
</gene>
<feature type="transmembrane region" description="Helical" evidence="1">
    <location>
        <begin position="327"/>
        <end position="346"/>
    </location>
</feature>
<reference evidence="2 3" key="1">
    <citation type="submission" date="2021-06" db="EMBL/GenBank/DDBJ databases">
        <title>Updating the genus Pseudomonas: Description of 43 new species and partition of the Pseudomonas putida group.</title>
        <authorList>
            <person name="Girard L."/>
            <person name="Lood C."/>
            <person name="Vandamme P."/>
            <person name="Rokni-Zadeh H."/>
            <person name="Van Noort V."/>
            <person name="Hofte M."/>
            <person name="Lavigne R."/>
            <person name="De Mot R."/>
        </authorList>
    </citation>
    <scope>NUCLEOTIDE SEQUENCE [LARGE SCALE GENOMIC DNA]</scope>
    <source>
        <strain evidence="2 3">COR58</strain>
    </source>
</reference>